<dbReference type="SUPFAM" id="SSF53474">
    <property type="entry name" value="alpha/beta-Hydrolases"/>
    <property type="match status" value="1"/>
</dbReference>
<keyword evidence="2" id="KW-0378">Hydrolase</keyword>
<sequence>MSTYLADAAEDLTVEGPSATFTYRRIGPRGGIPLVLLNRVRGTLDWWDPEFLDHLAAAHDVIVFDNVGTGYTTGTPRDSVEGMAEGTVEFIEALGLPQVDLLGWTLGGTVAQHLARTRPDLVRKLVVAAANPGGTVPGSPDPDPKVRATMTKPEVTGDDLVFLFFPGTDTGRAAGYEHLARVATRLATGRPDVSQAAAMGQIAAIQKDAAIPFEQVRADLKSVKQRVLYATGIQDAMIPALASYTAVQHLTDATLVAYSDAGHAFLFQHAKDFGAQVTAFLAD</sequence>
<dbReference type="EMBL" id="LMWU01000012">
    <property type="protein sequence ID" value="KUN72604.1"/>
    <property type="molecule type" value="Genomic_DNA"/>
</dbReference>
<name>A0A101SES3_9ACTN</name>
<accession>A0A101SES3</accession>
<dbReference type="InterPro" id="IPR050471">
    <property type="entry name" value="AB_hydrolase"/>
</dbReference>
<dbReference type="PANTHER" id="PTHR43433">
    <property type="entry name" value="HYDROLASE, ALPHA/BETA FOLD FAMILY PROTEIN"/>
    <property type="match status" value="1"/>
</dbReference>
<evidence type="ECO:0000313" key="2">
    <source>
        <dbReference type="EMBL" id="KUN72604.1"/>
    </source>
</evidence>
<dbReference type="Pfam" id="PF00561">
    <property type="entry name" value="Abhydrolase_1"/>
    <property type="match status" value="1"/>
</dbReference>
<gene>
    <name evidence="2" type="ORF">AQJ46_12315</name>
</gene>
<dbReference type="GO" id="GO:0016787">
    <property type="term" value="F:hydrolase activity"/>
    <property type="evidence" value="ECO:0007669"/>
    <property type="project" value="UniProtKB-KW"/>
</dbReference>
<evidence type="ECO:0000259" key="1">
    <source>
        <dbReference type="Pfam" id="PF00561"/>
    </source>
</evidence>
<dbReference type="InterPro" id="IPR000073">
    <property type="entry name" value="AB_hydrolase_1"/>
</dbReference>
<dbReference type="InterPro" id="IPR029058">
    <property type="entry name" value="AB_hydrolase_fold"/>
</dbReference>
<dbReference type="RefSeq" id="WP_059205596.1">
    <property type="nucleotide sequence ID" value="NZ_KQ948658.1"/>
</dbReference>
<dbReference type="Proteomes" id="UP000053669">
    <property type="component" value="Unassembled WGS sequence"/>
</dbReference>
<dbReference type="STRING" id="58343.AQJ46_12315"/>
<organism evidence="2 3">
    <name type="scientific">Streptomyces canus</name>
    <dbReference type="NCBI Taxonomy" id="58343"/>
    <lineage>
        <taxon>Bacteria</taxon>
        <taxon>Bacillati</taxon>
        <taxon>Actinomycetota</taxon>
        <taxon>Actinomycetes</taxon>
        <taxon>Kitasatosporales</taxon>
        <taxon>Streptomycetaceae</taxon>
        <taxon>Streptomyces</taxon>
        <taxon>Streptomyces aurantiacus group</taxon>
    </lineage>
</organism>
<reference evidence="2 3" key="1">
    <citation type="submission" date="2015-10" db="EMBL/GenBank/DDBJ databases">
        <title>Draft genome sequence of Streptomyces canus DSM 40017, type strain for the species Streptomyces canus.</title>
        <authorList>
            <person name="Ruckert C."/>
            <person name="Winkler A."/>
            <person name="Kalinowski J."/>
            <person name="Kampfer P."/>
            <person name="Glaeser S."/>
        </authorList>
    </citation>
    <scope>NUCLEOTIDE SEQUENCE [LARGE SCALE GENOMIC DNA]</scope>
    <source>
        <strain evidence="2 3">DSM 40017</strain>
    </source>
</reference>
<feature type="domain" description="AB hydrolase-1" evidence="1">
    <location>
        <begin position="44"/>
        <end position="269"/>
    </location>
</feature>
<protein>
    <submittedName>
        <fullName evidence="2">Hydrolase</fullName>
    </submittedName>
</protein>
<dbReference type="AlphaFoldDB" id="A0A101SES3"/>
<evidence type="ECO:0000313" key="3">
    <source>
        <dbReference type="Proteomes" id="UP000053669"/>
    </source>
</evidence>
<comment type="caution">
    <text evidence="2">The sequence shown here is derived from an EMBL/GenBank/DDBJ whole genome shotgun (WGS) entry which is preliminary data.</text>
</comment>
<dbReference type="PRINTS" id="PR00111">
    <property type="entry name" value="ABHYDROLASE"/>
</dbReference>
<dbReference type="PANTHER" id="PTHR43433:SF5">
    <property type="entry name" value="AB HYDROLASE-1 DOMAIN-CONTAINING PROTEIN"/>
    <property type="match status" value="1"/>
</dbReference>
<dbReference type="Gene3D" id="3.40.50.1820">
    <property type="entry name" value="alpha/beta hydrolase"/>
    <property type="match status" value="1"/>
</dbReference>
<proteinExistence type="predicted"/>